<feature type="transmembrane region" description="Helical" evidence="6">
    <location>
        <begin position="228"/>
        <end position="248"/>
    </location>
</feature>
<feature type="transmembrane region" description="Helical" evidence="6">
    <location>
        <begin position="306"/>
        <end position="325"/>
    </location>
</feature>
<evidence type="ECO:0000256" key="3">
    <source>
        <dbReference type="ARBA" id="ARBA00022692"/>
    </source>
</evidence>
<feature type="transmembrane region" description="Helical" evidence="6">
    <location>
        <begin position="197"/>
        <end position="216"/>
    </location>
</feature>
<evidence type="ECO:0000313" key="8">
    <source>
        <dbReference type="EMBL" id="CAE0626733.1"/>
    </source>
</evidence>
<evidence type="ECO:0000256" key="1">
    <source>
        <dbReference type="ARBA" id="ARBA00004141"/>
    </source>
</evidence>
<feature type="chain" id="PRO_5030160748" description="Iron permease FTR1" evidence="7">
    <location>
        <begin position="23"/>
        <end position="369"/>
    </location>
</feature>
<reference evidence="8" key="1">
    <citation type="submission" date="2021-01" db="EMBL/GenBank/DDBJ databases">
        <authorList>
            <person name="Corre E."/>
            <person name="Pelletier E."/>
            <person name="Niang G."/>
            <person name="Scheremetjew M."/>
            <person name="Finn R."/>
            <person name="Kale V."/>
            <person name="Holt S."/>
            <person name="Cochrane G."/>
            <person name="Meng A."/>
            <person name="Brown T."/>
            <person name="Cohen L."/>
        </authorList>
    </citation>
    <scope>NUCLEOTIDE SEQUENCE</scope>
    <source>
        <strain evidence="8">CCMP3107</strain>
    </source>
</reference>
<evidence type="ECO:0000256" key="2">
    <source>
        <dbReference type="ARBA" id="ARBA00008333"/>
    </source>
</evidence>
<sequence>MALTRTNVMALLALVSAWCVSATNTEERRLRSEASSEGSKYFAVPAFFVLFREVLEAGIIVSVLLQYLEKTQRPELKRDVWIGTGIGLAVAVVLGVIFVAVFYIAKDNIFTGSAEALFEGVLMLAACVIITVLGVSMIKMAKKMDKYRRKMELKIKDVMEGRERHGLIWLPLTSILREGIESIIFLFGVGASYEASAIPIPGILGMVVGALVSWGLYKAGDRLNLQNFFYACTVFLLFIAAGLCSYGIHEIQEAGAFGCWECDDRPWGNRPMYDWGDAFSYKKHEFWAIVRALFGFRGDPSPVEFISYWCYWVVCLAFVAFKLRLYCFKNIPQKVSAWEKELEFREQQAAMGKGVEEEESKTQVPATAV</sequence>
<dbReference type="GO" id="GO:0033573">
    <property type="term" value="C:high-affinity iron permease complex"/>
    <property type="evidence" value="ECO:0007669"/>
    <property type="project" value="InterPro"/>
</dbReference>
<keyword evidence="5 6" id="KW-0472">Membrane</keyword>
<dbReference type="EMBL" id="HBIU01012078">
    <property type="protein sequence ID" value="CAE0626733.1"/>
    <property type="molecule type" value="Transcribed_RNA"/>
</dbReference>
<dbReference type="Pfam" id="PF03239">
    <property type="entry name" value="FTR1"/>
    <property type="match status" value="1"/>
</dbReference>
<keyword evidence="3 6" id="KW-0812">Transmembrane</keyword>
<comment type="subcellular location">
    <subcellularLocation>
        <location evidence="1">Membrane</location>
        <topology evidence="1">Multi-pass membrane protein</topology>
    </subcellularLocation>
</comment>
<feature type="transmembrane region" description="Helical" evidence="6">
    <location>
        <begin position="80"/>
        <end position="105"/>
    </location>
</feature>
<comment type="similarity">
    <text evidence="2">Belongs to the oxidase-dependent Fe transporter (OFeT) (TC 9.A.10.1) family.</text>
</comment>
<evidence type="ECO:0000256" key="6">
    <source>
        <dbReference type="SAM" id="Phobius"/>
    </source>
</evidence>
<keyword evidence="4 6" id="KW-1133">Transmembrane helix</keyword>
<evidence type="ECO:0008006" key="9">
    <source>
        <dbReference type="Google" id="ProtNLM"/>
    </source>
</evidence>
<keyword evidence="7" id="KW-0732">Signal</keyword>
<accession>A0A6V1P3W9</accession>
<name>A0A6V1P3W9_HETAK</name>
<feature type="signal peptide" evidence="7">
    <location>
        <begin position="1"/>
        <end position="22"/>
    </location>
</feature>
<feature type="transmembrane region" description="Helical" evidence="6">
    <location>
        <begin position="117"/>
        <end position="141"/>
    </location>
</feature>
<feature type="transmembrane region" description="Helical" evidence="6">
    <location>
        <begin position="166"/>
        <end position="191"/>
    </location>
</feature>
<dbReference type="PANTHER" id="PTHR31632:SF2">
    <property type="entry name" value="PLASMA MEMBRANE IRON PERMEASE"/>
    <property type="match status" value="1"/>
</dbReference>
<dbReference type="InterPro" id="IPR004923">
    <property type="entry name" value="FTR1/Fip1/EfeU"/>
</dbReference>
<proteinExistence type="inferred from homology"/>
<evidence type="ECO:0000256" key="4">
    <source>
        <dbReference type="ARBA" id="ARBA00022989"/>
    </source>
</evidence>
<dbReference type="GO" id="GO:0015093">
    <property type="term" value="F:ferrous iron transmembrane transporter activity"/>
    <property type="evidence" value="ECO:0007669"/>
    <property type="project" value="TreeGrafter"/>
</dbReference>
<organism evidence="8">
    <name type="scientific">Heterosigma akashiwo</name>
    <name type="common">Chromophytic alga</name>
    <name type="synonym">Heterosigma carterae</name>
    <dbReference type="NCBI Taxonomy" id="2829"/>
    <lineage>
        <taxon>Eukaryota</taxon>
        <taxon>Sar</taxon>
        <taxon>Stramenopiles</taxon>
        <taxon>Ochrophyta</taxon>
        <taxon>Raphidophyceae</taxon>
        <taxon>Chattonellales</taxon>
        <taxon>Chattonellaceae</taxon>
        <taxon>Heterosigma</taxon>
    </lineage>
</organism>
<evidence type="ECO:0000256" key="7">
    <source>
        <dbReference type="SAM" id="SignalP"/>
    </source>
</evidence>
<dbReference type="PANTHER" id="PTHR31632">
    <property type="entry name" value="IRON TRANSPORTER FTH1"/>
    <property type="match status" value="1"/>
</dbReference>
<evidence type="ECO:0000256" key="5">
    <source>
        <dbReference type="ARBA" id="ARBA00023136"/>
    </source>
</evidence>
<protein>
    <recommendedName>
        <fullName evidence="9">Iron permease FTR1</fullName>
    </recommendedName>
</protein>
<dbReference type="AlphaFoldDB" id="A0A6V1P3W9"/>
<gene>
    <name evidence="8" type="ORF">HAKA00212_LOCUS5409</name>
</gene>